<protein>
    <submittedName>
        <fullName evidence="2">Uncharacterized protein</fullName>
    </submittedName>
</protein>
<organism evidence="2 3">
    <name type="scientific">Dermatophagoides pteronyssinus</name>
    <name type="common">European house dust mite</name>
    <dbReference type="NCBI Taxonomy" id="6956"/>
    <lineage>
        <taxon>Eukaryota</taxon>
        <taxon>Metazoa</taxon>
        <taxon>Ecdysozoa</taxon>
        <taxon>Arthropoda</taxon>
        <taxon>Chelicerata</taxon>
        <taxon>Arachnida</taxon>
        <taxon>Acari</taxon>
        <taxon>Acariformes</taxon>
        <taxon>Sarcoptiformes</taxon>
        <taxon>Astigmata</taxon>
        <taxon>Psoroptidia</taxon>
        <taxon>Analgoidea</taxon>
        <taxon>Pyroglyphidae</taxon>
        <taxon>Dermatophagoidinae</taxon>
        <taxon>Dermatophagoides</taxon>
    </lineage>
</organism>
<sequence>MFSENYYLLDGYQCFFKCCWFLRISSKLTTILLKFVIFTNTNRQSIKTRGFLMLNMVIISNEMDSAKMFQ</sequence>
<evidence type="ECO:0000313" key="2">
    <source>
        <dbReference type="EMBL" id="KAH9426465.1"/>
    </source>
</evidence>
<keyword evidence="1" id="KW-0472">Membrane</keyword>
<dbReference type="EMBL" id="NJHN03000010">
    <property type="protein sequence ID" value="KAH9426465.1"/>
    <property type="molecule type" value="Genomic_DNA"/>
</dbReference>
<reference evidence="2 3" key="2">
    <citation type="journal article" date="2022" name="Mol. Biol. Evol.">
        <title>Comparative Genomics Reveals Insights into the Divergent Evolution of Astigmatic Mites and Household Pest Adaptations.</title>
        <authorList>
            <person name="Xiong Q."/>
            <person name="Wan A.T."/>
            <person name="Liu X."/>
            <person name="Fung C.S."/>
            <person name="Xiao X."/>
            <person name="Malainual N."/>
            <person name="Hou J."/>
            <person name="Wang L."/>
            <person name="Wang M."/>
            <person name="Yang K.Y."/>
            <person name="Cui Y."/>
            <person name="Leung E.L."/>
            <person name="Nong W."/>
            <person name="Shin S.K."/>
            <person name="Au S.W."/>
            <person name="Jeong K.Y."/>
            <person name="Chew F.T."/>
            <person name="Hui J.H."/>
            <person name="Leung T.F."/>
            <person name="Tungtrongchitr A."/>
            <person name="Zhong N."/>
            <person name="Liu Z."/>
            <person name="Tsui S.K."/>
        </authorList>
    </citation>
    <scope>NUCLEOTIDE SEQUENCE [LARGE SCALE GENOMIC DNA]</scope>
    <source>
        <strain evidence="2">Derp</strain>
    </source>
</reference>
<reference evidence="2 3" key="1">
    <citation type="journal article" date="2018" name="J. Allergy Clin. Immunol.">
        <title>High-quality assembly of Dermatophagoides pteronyssinus genome and transcriptome reveals a wide range of novel allergens.</title>
        <authorList>
            <person name="Liu X.Y."/>
            <person name="Yang K.Y."/>
            <person name="Wang M.Q."/>
            <person name="Kwok J.S."/>
            <person name="Zeng X."/>
            <person name="Yang Z."/>
            <person name="Xiao X.J."/>
            <person name="Lau C.P."/>
            <person name="Li Y."/>
            <person name="Huang Z.M."/>
            <person name="Ba J.G."/>
            <person name="Yim A.K."/>
            <person name="Ouyang C.Y."/>
            <person name="Ngai S.M."/>
            <person name="Chan T.F."/>
            <person name="Leung E.L."/>
            <person name="Liu L."/>
            <person name="Liu Z.G."/>
            <person name="Tsui S.K."/>
        </authorList>
    </citation>
    <scope>NUCLEOTIDE SEQUENCE [LARGE SCALE GENOMIC DNA]</scope>
    <source>
        <strain evidence="2">Derp</strain>
    </source>
</reference>
<accession>A0ABQ8JVG9</accession>
<feature type="transmembrane region" description="Helical" evidence="1">
    <location>
        <begin position="20"/>
        <end position="39"/>
    </location>
</feature>
<evidence type="ECO:0000256" key="1">
    <source>
        <dbReference type="SAM" id="Phobius"/>
    </source>
</evidence>
<proteinExistence type="predicted"/>
<evidence type="ECO:0000313" key="3">
    <source>
        <dbReference type="Proteomes" id="UP000887458"/>
    </source>
</evidence>
<comment type="caution">
    <text evidence="2">The sequence shown here is derived from an EMBL/GenBank/DDBJ whole genome shotgun (WGS) entry which is preliminary data.</text>
</comment>
<gene>
    <name evidence="2" type="ORF">DERP_011034</name>
</gene>
<keyword evidence="1" id="KW-1133">Transmembrane helix</keyword>
<keyword evidence="3" id="KW-1185">Reference proteome</keyword>
<dbReference type="Proteomes" id="UP000887458">
    <property type="component" value="Unassembled WGS sequence"/>
</dbReference>
<name>A0ABQ8JVG9_DERPT</name>
<keyword evidence="1" id="KW-0812">Transmembrane</keyword>